<reference evidence="1 2" key="1">
    <citation type="submission" date="2016-12" db="EMBL/GenBank/DDBJ databases">
        <title>The genomes of Aspergillus section Nigri reveals drivers in fungal speciation.</title>
        <authorList>
            <consortium name="DOE Joint Genome Institute"/>
            <person name="Vesth T.C."/>
            <person name="Nybo J."/>
            <person name="Theobald S."/>
            <person name="Brandl J."/>
            <person name="Frisvad J.C."/>
            <person name="Nielsen K.F."/>
            <person name="Lyhne E.K."/>
            <person name="Kogle M.E."/>
            <person name="Kuo A."/>
            <person name="Riley R."/>
            <person name="Clum A."/>
            <person name="Nolan M."/>
            <person name="Lipzen A."/>
            <person name="Salamov A."/>
            <person name="Henrissat B."/>
            <person name="Wiebenga A."/>
            <person name="De Vries R.P."/>
            <person name="Grigoriev I.V."/>
            <person name="Mortensen U.H."/>
            <person name="Andersen M.R."/>
            <person name="Baker S.E."/>
        </authorList>
    </citation>
    <scope>NUCLEOTIDE SEQUENCE [LARGE SCALE GENOMIC DNA]</scope>
    <source>
        <strain evidence="1 2">CBS 121591</strain>
    </source>
</reference>
<proteinExistence type="predicted"/>
<evidence type="ECO:0000313" key="2">
    <source>
        <dbReference type="Proteomes" id="UP000248340"/>
    </source>
</evidence>
<dbReference type="VEuPathDB" id="FungiDB:BO82DRAFT_63364"/>
<accession>A0A319CE69</accession>
<dbReference type="EMBL" id="KZ821695">
    <property type="protein sequence ID" value="PYH82529.1"/>
    <property type="molecule type" value="Genomic_DNA"/>
</dbReference>
<dbReference type="AlphaFoldDB" id="A0A319CE69"/>
<dbReference type="RefSeq" id="XP_025492729.1">
    <property type="nucleotide sequence ID" value="XM_025641413.1"/>
</dbReference>
<gene>
    <name evidence="1" type="ORF">BO82DRAFT_63364</name>
</gene>
<protein>
    <submittedName>
        <fullName evidence="1">Uncharacterized protein</fullName>
    </submittedName>
</protein>
<name>A0A319CE69_9EURO</name>
<evidence type="ECO:0000313" key="1">
    <source>
        <dbReference type="EMBL" id="PYH82529.1"/>
    </source>
</evidence>
<dbReference type="GeneID" id="37144155"/>
<sequence length="100" mass="11186">MTGARIKSASPLRLTRPNARRWSAAPFQPTVYRRCSRARTNRFRSAITHLVRRGTPSLDHTCLTTSLAISPVETLTASLPFSLAKGWIMRRVLCCARCEG</sequence>
<keyword evidence="2" id="KW-1185">Reference proteome</keyword>
<dbReference type="Proteomes" id="UP000248340">
    <property type="component" value="Unassembled WGS sequence"/>
</dbReference>
<organism evidence="1 2">
    <name type="scientific">Aspergillus uvarum CBS 121591</name>
    <dbReference type="NCBI Taxonomy" id="1448315"/>
    <lineage>
        <taxon>Eukaryota</taxon>
        <taxon>Fungi</taxon>
        <taxon>Dikarya</taxon>
        <taxon>Ascomycota</taxon>
        <taxon>Pezizomycotina</taxon>
        <taxon>Eurotiomycetes</taxon>
        <taxon>Eurotiomycetidae</taxon>
        <taxon>Eurotiales</taxon>
        <taxon>Aspergillaceae</taxon>
        <taxon>Aspergillus</taxon>
        <taxon>Aspergillus subgen. Circumdati</taxon>
    </lineage>
</organism>